<organism evidence="1 2">
    <name type="scientific">Enterocloster clostridioformis</name>
    <dbReference type="NCBI Taxonomy" id="1531"/>
    <lineage>
        <taxon>Bacteria</taxon>
        <taxon>Bacillati</taxon>
        <taxon>Bacillota</taxon>
        <taxon>Clostridia</taxon>
        <taxon>Lachnospirales</taxon>
        <taxon>Lachnospiraceae</taxon>
        <taxon>Enterocloster</taxon>
    </lineage>
</organism>
<comment type="caution">
    <text evidence="1">The sequence shown here is derived from an EMBL/GenBank/DDBJ whole genome shotgun (WGS) entry which is preliminary data.</text>
</comment>
<protein>
    <submittedName>
        <fullName evidence="1">Uncharacterized protein</fullName>
    </submittedName>
</protein>
<dbReference type="RefSeq" id="WP_235387879.1">
    <property type="nucleotide sequence ID" value="NZ_CAJUGB010000064.1"/>
</dbReference>
<dbReference type="AlphaFoldDB" id="A0A829WKS6"/>
<dbReference type="Proteomes" id="UP000315200">
    <property type="component" value="Unassembled WGS sequence"/>
</dbReference>
<name>A0A829WKS6_9FIRM</name>
<evidence type="ECO:0000313" key="1">
    <source>
        <dbReference type="EMBL" id="GEA39363.1"/>
    </source>
</evidence>
<dbReference type="EMBL" id="BJLB01000001">
    <property type="protein sequence ID" value="GEA39363.1"/>
    <property type="molecule type" value="Genomic_DNA"/>
</dbReference>
<proteinExistence type="predicted"/>
<evidence type="ECO:0000313" key="2">
    <source>
        <dbReference type="Proteomes" id="UP000315200"/>
    </source>
</evidence>
<reference evidence="1 2" key="1">
    <citation type="submission" date="2019-06" db="EMBL/GenBank/DDBJ databases">
        <title>Draft genome sequence of [Clostridium] clostridioforme NBRC 113352.</title>
        <authorList>
            <person name="Miura T."/>
            <person name="Furukawa M."/>
            <person name="Shimamura M."/>
            <person name="Ohyama Y."/>
            <person name="Yamazoe A."/>
            <person name="Kawasaki H."/>
        </authorList>
    </citation>
    <scope>NUCLEOTIDE SEQUENCE [LARGE SCALE GENOMIC DNA]</scope>
    <source>
        <strain evidence="1 2">NBRC 113352</strain>
    </source>
</reference>
<sequence length="106" mass="12347">MGFDDRIFRLDILWRAWKEVRVNKGSAGIDGITFEMIEEYGVEEYLLDIQEDLQNKEYRPKPVKSYGKSNSGAAWFGLEDSLRASSEPWIRQRIYAKLNGKLKEQG</sequence>
<accession>A0A829WKS6</accession>
<gene>
    <name evidence="1" type="ORF">Ccl03g_50760</name>
</gene>